<dbReference type="GeneID" id="100374792"/>
<evidence type="ECO:0000256" key="1">
    <source>
        <dbReference type="SAM" id="Phobius"/>
    </source>
</evidence>
<feature type="transmembrane region" description="Helical" evidence="1">
    <location>
        <begin position="12"/>
        <end position="33"/>
    </location>
</feature>
<protein>
    <submittedName>
        <fullName evidence="3">Methyltransferase-like protein 24-like</fullName>
    </submittedName>
</protein>
<dbReference type="RefSeq" id="XP_002739452.1">
    <property type="nucleotide sequence ID" value="XM_002739406.1"/>
</dbReference>
<keyword evidence="1" id="KW-1133">Transmembrane helix</keyword>
<accession>A0ABM0GXD9</accession>
<evidence type="ECO:0000313" key="3">
    <source>
        <dbReference type="RefSeq" id="XP_002739452.1"/>
    </source>
</evidence>
<sequence>MQLLDVPNSASVRYVVGVCLTCLLLALVTYSLIHTVPFPVDTKANEIIPRQDESSLRWLLVTSGEVDLSADREIMYIDDSDDEKIEKRDVESNQHQLGKEEKTSLQPWASEDKSLNAEIHRFLRYIQTEQNSAAENALYLSDNQGAACVVYIFCWSDFVNVSNLWKHCSNGVELHVFDPRTRHLTLPEDELPNVSIAFHKKTLDWTTHAPLIGHVAGTWRGETLKGIMGEFGHQQIEVAVADLKGAEWKILQNLLEDRLLFKIRQLILRICLHWRGFEIIGSDVDVVRLWYSILKDVENVGYVITGSVQEEGALRSVLGINDFDTSSCYILHLERT</sequence>
<dbReference type="PANTHER" id="PTHR32026">
    <property type="entry name" value="METHYLTRANSFERASE-LIKE PROTEIN 24"/>
    <property type="match status" value="1"/>
</dbReference>
<reference evidence="3" key="1">
    <citation type="submission" date="2025-08" db="UniProtKB">
        <authorList>
            <consortium name="RefSeq"/>
        </authorList>
    </citation>
    <scope>IDENTIFICATION</scope>
    <source>
        <tissue evidence="3">Testes</tissue>
    </source>
</reference>
<proteinExistence type="predicted"/>
<keyword evidence="1" id="KW-0472">Membrane</keyword>
<dbReference type="PANTHER" id="PTHR32026:SF10">
    <property type="entry name" value="METHYLTRANSFERASE-LIKE PROTEIN 24-RELATED"/>
    <property type="match status" value="1"/>
</dbReference>
<dbReference type="Proteomes" id="UP000694865">
    <property type="component" value="Unplaced"/>
</dbReference>
<keyword evidence="1" id="KW-0812">Transmembrane</keyword>
<organism evidence="2 3">
    <name type="scientific">Saccoglossus kowalevskii</name>
    <name type="common">Acorn worm</name>
    <dbReference type="NCBI Taxonomy" id="10224"/>
    <lineage>
        <taxon>Eukaryota</taxon>
        <taxon>Metazoa</taxon>
        <taxon>Hemichordata</taxon>
        <taxon>Enteropneusta</taxon>
        <taxon>Harrimaniidae</taxon>
        <taxon>Saccoglossus</taxon>
    </lineage>
</organism>
<name>A0ABM0GXD9_SACKO</name>
<gene>
    <name evidence="3" type="primary">LOC100374792</name>
</gene>
<evidence type="ECO:0000313" key="2">
    <source>
        <dbReference type="Proteomes" id="UP000694865"/>
    </source>
</evidence>
<keyword evidence="2" id="KW-1185">Reference proteome</keyword>
<dbReference type="InterPro" id="IPR026913">
    <property type="entry name" value="METTL24"/>
</dbReference>